<feature type="compositionally biased region" description="Pro residues" evidence="1">
    <location>
        <begin position="60"/>
        <end position="69"/>
    </location>
</feature>
<feature type="region of interest" description="Disordered" evidence="1">
    <location>
        <begin position="1"/>
        <end position="125"/>
    </location>
</feature>
<evidence type="ECO:0000256" key="1">
    <source>
        <dbReference type="SAM" id="MobiDB-lite"/>
    </source>
</evidence>
<sequence>MPRRRPVALCSRWWPPSSAPRPPPQPSVAVLGRRPLPSSHLSTPPFAPPRRSCRWSPSSAPRPPPPPPVAALGHRPFPGSLPLDPRRSLRPAAGGGSDRLRPSAPSSAEFPGPFPLPLHPDHRRDPPGWGCDRWRIWPLAWRSRAGGGSARQ</sequence>
<reference evidence="2" key="1">
    <citation type="submission" date="2020-05" db="EMBL/GenBank/DDBJ databases">
        <title>WGS assembly of Panicum virgatum.</title>
        <authorList>
            <person name="Lovell J.T."/>
            <person name="Jenkins J."/>
            <person name="Shu S."/>
            <person name="Juenger T.E."/>
            <person name="Schmutz J."/>
        </authorList>
    </citation>
    <scope>NUCLEOTIDE SEQUENCE</scope>
    <source>
        <strain evidence="2">AP13</strain>
    </source>
</reference>
<comment type="caution">
    <text evidence="2">The sequence shown here is derived from an EMBL/GenBank/DDBJ whole genome shotgun (WGS) entry which is preliminary data.</text>
</comment>
<feature type="compositionally biased region" description="Pro residues" evidence="1">
    <location>
        <begin position="17"/>
        <end position="26"/>
    </location>
</feature>
<name>A0A8T0RE36_PANVG</name>
<dbReference type="EMBL" id="CM029047">
    <property type="protein sequence ID" value="KAG2584131.1"/>
    <property type="molecule type" value="Genomic_DNA"/>
</dbReference>
<proteinExistence type="predicted"/>
<gene>
    <name evidence="2" type="ORF">PVAP13_6KG273618</name>
</gene>
<accession>A0A8T0RE36</accession>
<dbReference type="AlphaFoldDB" id="A0A8T0RE36"/>
<organism evidence="2 3">
    <name type="scientific">Panicum virgatum</name>
    <name type="common">Blackwell switchgrass</name>
    <dbReference type="NCBI Taxonomy" id="38727"/>
    <lineage>
        <taxon>Eukaryota</taxon>
        <taxon>Viridiplantae</taxon>
        <taxon>Streptophyta</taxon>
        <taxon>Embryophyta</taxon>
        <taxon>Tracheophyta</taxon>
        <taxon>Spermatophyta</taxon>
        <taxon>Magnoliopsida</taxon>
        <taxon>Liliopsida</taxon>
        <taxon>Poales</taxon>
        <taxon>Poaceae</taxon>
        <taxon>PACMAD clade</taxon>
        <taxon>Panicoideae</taxon>
        <taxon>Panicodae</taxon>
        <taxon>Paniceae</taxon>
        <taxon>Panicinae</taxon>
        <taxon>Panicum</taxon>
        <taxon>Panicum sect. Hiantes</taxon>
    </lineage>
</organism>
<keyword evidence="3" id="KW-1185">Reference proteome</keyword>
<evidence type="ECO:0000313" key="3">
    <source>
        <dbReference type="Proteomes" id="UP000823388"/>
    </source>
</evidence>
<evidence type="ECO:0000313" key="2">
    <source>
        <dbReference type="EMBL" id="KAG2584131.1"/>
    </source>
</evidence>
<dbReference type="Proteomes" id="UP000823388">
    <property type="component" value="Chromosome 6K"/>
</dbReference>
<protein>
    <submittedName>
        <fullName evidence="2">Uncharacterized protein</fullName>
    </submittedName>
</protein>